<dbReference type="OrthoDB" id="272985at2759"/>
<evidence type="ECO:0000313" key="3">
    <source>
        <dbReference type="Proteomes" id="UP000299102"/>
    </source>
</evidence>
<gene>
    <name evidence="2" type="ORF">EVAR_99329_1</name>
</gene>
<dbReference type="PANTHER" id="PTHR10492">
    <property type="match status" value="1"/>
</dbReference>
<evidence type="ECO:0000313" key="2">
    <source>
        <dbReference type="EMBL" id="GBP89975.1"/>
    </source>
</evidence>
<dbReference type="InterPro" id="IPR049163">
    <property type="entry name" value="Pif1-like_2B_dom"/>
</dbReference>
<keyword evidence="3" id="KW-1185">Reference proteome</keyword>
<proteinExistence type="predicted"/>
<dbReference type="Proteomes" id="UP000299102">
    <property type="component" value="Unassembled WGS sequence"/>
</dbReference>
<evidence type="ECO:0000259" key="1">
    <source>
        <dbReference type="Pfam" id="PF21530"/>
    </source>
</evidence>
<name>A0A4C1ZTL1_EUMVA</name>
<organism evidence="2 3">
    <name type="scientific">Eumeta variegata</name>
    <name type="common">Bagworm moth</name>
    <name type="synonym">Eumeta japonica</name>
    <dbReference type="NCBI Taxonomy" id="151549"/>
    <lineage>
        <taxon>Eukaryota</taxon>
        <taxon>Metazoa</taxon>
        <taxon>Ecdysozoa</taxon>
        <taxon>Arthropoda</taxon>
        <taxon>Hexapoda</taxon>
        <taxon>Insecta</taxon>
        <taxon>Pterygota</taxon>
        <taxon>Neoptera</taxon>
        <taxon>Endopterygota</taxon>
        <taxon>Lepidoptera</taxon>
        <taxon>Glossata</taxon>
        <taxon>Ditrysia</taxon>
        <taxon>Tineoidea</taxon>
        <taxon>Psychidae</taxon>
        <taxon>Oiketicinae</taxon>
        <taxon>Eumeta</taxon>
    </lineage>
</organism>
<dbReference type="PANTHER" id="PTHR10492:SF57">
    <property type="entry name" value="ATP-DEPENDENT DNA HELICASE"/>
    <property type="match status" value="1"/>
</dbReference>
<dbReference type="STRING" id="151549.A0A4C1ZTL1"/>
<comment type="caution">
    <text evidence="2">The sequence shown here is derived from an EMBL/GenBank/DDBJ whole genome shotgun (WGS) entry which is preliminary data.</text>
</comment>
<dbReference type="EMBL" id="BGZK01002048">
    <property type="protein sequence ID" value="GBP89975.1"/>
    <property type="molecule type" value="Genomic_DNA"/>
</dbReference>
<accession>A0A4C1ZTL1</accession>
<sequence length="119" mass="13656">MCREYWKIHQKQLAYLDSCNSDNFAKTLLYHEIPHYYISVNNRFSRGKRGDDVAGHLDPQEFLNSLSPSGLPSHDLMLKVGIPIMLLRNLSPQTCNGTRLFIKDLRENIIVATISEGHQ</sequence>
<protein>
    <recommendedName>
        <fullName evidence="1">DNA helicase Pif1-like 2B domain-containing protein</fullName>
    </recommendedName>
</protein>
<dbReference type="AlphaFoldDB" id="A0A4C1ZTL1"/>
<feature type="domain" description="DNA helicase Pif1-like 2B" evidence="1">
    <location>
        <begin position="61"/>
        <end position="105"/>
    </location>
</feature>
<reference evidence="2 3" key="1">
    <citation type="journal article" date="2019" name="Commun. Biol.">
        <title>The bagworm genome reveals a unique fibroin gene that provides high tensile strength.</title>
        <authorList>
            <person name="Kono N."/>
            <person name="Nakamura H."/>
            <person name="Ohtoshi R."/>
            <person name="Tomita M."/>
            <person name="Numata K."/>
            <person name="Arakawa K."/>
        </authorList>
    </citation>
    <scope>NUCLEOTIDE SEQUENCE [LARGE SCALE GENOMIC DNA]</scope>
</reference>
<dbReference type="Pfam" id="PF21530">
    <property type="entry name" value="Pif1_2B_dom"/>
    <property type="match status" value="1"/>
</dbReference>